<dbReference type="PROSITE" id="PS50937">
    <property type="entry name" value="HTH_MERR_2"/>
    <property type="match status" value="1"/>
</dbReference>
<dbReference type="InterPro" id="IPR011256">
    <property type="entry name" value="Reg_factor_effector_dom_sf"/>
</dbReference>
<dbReference type="Gene3D" id="3.20.80.10">
    <property type="entry name" value="Regulatory factor, effector binding domain"/>
    <property type="match status" value="1"/>
</dbReference>
<proteinExistence type="predicted"/>
<dbReference type="SMART" id="SM00871">
    <property type="entry name" value="AraC_E_bind"/>
    <property type="match status" value="1"/>
</dbReference>
<name>A0ABP4WZU3_9MICO</name>
<dbReference type="InterPro" id="IPR047057">
    <property type="entry name" value="MerR_fam"/>
</dbReference>
<dbReference type="PRINTS" id="PR00040">
    <property type="entry name" value="HTHMERR"/>
</dbReference>
<reference evidence="4" key="1">
    <citation type="journal article" date="2019" name="Int. J. Syst. Evol. Microbiol.">
        <title>The Global Catalogue of Microorganisms (GCM) 10K type strain sequencing project: providing services to taxonomists for standard genome sequencing and annotation.</title>
        <authorList>
            <consortium name="The Broad Institute Genomics Platform"/>
            <consortium name="The Broad Institute Genome Sequencing Center for Infectious Disease"/>
            <person name="Wu L."/>
            <person name="Ma J."/>
        </authorList>
    </citation>
    <scope>NUCLEOTIDE SEQUENCE [LARGE SCALE GENOMIC DNA]</scope>
    <source>
        <strain evidence="4">JCM 15591</strain>
    </source>
</reference>
<accession>A0ABP4WZU3</accession>
<organism evidence="3 4">
    <name type="scientific">Nostocoides vanveenii</name>
    <dbReference type="NCBI Taxonomy" id="330835"/>
    <lineage>
        <taxon>Bacteria</taxon>
        <taxon>Bacillati</taxon>
        <taxon>Actinomycetota</taxon>
        <taxon>Actinomycetes</taxon>
        <taxon>Micrococcales</taxon>
        <taxon>Intrasporangiaceae</taxon>
        <taxon>Nostocoides</taxon>
    </lineage>
</organism>
<keyword evidence="4" id="KW-1185">Reference proteome</keyword>
<dbReference type="SUPFAM" id="SSF46955">
    <property type="entry name" value="Putative DNA-binding domain"/>
    <property type="match status" value="1"/>
</dbReference>
<dbReference type="SUPFAM" id="SSF55136">
    <property type="entry name" value="Probable bacterial effector-binding domain"/>
    <property type="match status" value="1"/>
</dbReference>
<dbReference type="PROSITE" id="PS00552">
    <property type="entry name" value="HTH_MERR_1"/>
    <property type="match status" value="1"/>
</dbReference>
<dbReference type="InterPro" id="IPR009061">
    <property type="entry name" value="DNA-bd_dom_put_sf"/>
</dbReference>
<dbReference type="Proteomes" id="UP001501475">
    <property type="component" value="Unassembled WGS sequence"/>
</dbReference>
<gene>
    <name evidence="3" type="ORF">GCM10009810_27150</name>
</gene>
<dbReference type="EMBL" id="BAAAPN010000057">
    <property type="protein sequence ID" value="GAA1766949.1"/>
    <property type="molecule type" value="Genomic_DNA"/>
</dbReference>
<dbReference type="InterPro" id="IPR010499">
    <property type="entry name" value="AraC_E-bd"/>
</dbReference>
<keyword evidence="1" id="KW-0238">DNA-binding</keyword>
<dbReference type="PANTHER" id="PTHR30204:SF97">
    <property type="entry name" value="MERR FAMILY REGULATORY PROTEIN"/>
    <property type="match status" value="1"/>
</dbReference>
<evidence type="ECO:0000259" key="2">
    <source>
        <dbReference type="PROSITE" id="PS50937"/>
    </source>
</evidence>
<evidence type="ECO:0000313" key="4">
    <source>
        <dbReference type="Proteomes" id="UP001501475"/>
    </source>
</evidence>
<dbReference type="SMART" id="SM00422">
    <property type="entry name" value="HTH_MERR"/>
    <property type="match status" value="1"/>
</dbReference>
<sequence>MLSIGDFARRAGVSVRMLRHYDRLGLLVPTRVDEFTGYRFYRADQLGRVNRLVALKDLGFTLEQVGQVLDGRLNDRQLHHLLTTRRDELAAQIAGDRLRLHQVEARLRSIEKENTMSHNETRLTSLPALQVAQLSVTLTEGQSVGEVVSPLFGRVAQLVASSGAQRRGPDIGHYGDDSGAMTVAAAAQLALEDTPPGLVAATLASVEHALVATYAGVEIDGISDAWQDLAREVEARGLTPVGPCREVYLQTPHDGDAGWVVELQQPLA</sequence>
<comment type="caution">
    <text evidence="3">The sequence shown here is derived from an EMBL/GenBank/DDBJ whole genome shotgun (WGS) entry which is preliminary data.</text>
</comment>
<dbReference type="PANTHER" id="PTHR30204">
    <property type="entry name" value="REDOX-CYCLING DRUG-SENSING TRANSCRIPTIONAL ACTIVATOR SOXR"/>
    <property type="match status" value="1"/>
</dbReference>
<evidence type="ECO:0000313" key="3">
    <source>
        <dbReference type="EMBL" id="GAA1766949.1"/>
    </source>
</evidence>
<dbReference type="InterPro" id="IPR000551">
    <property type="entry name" value="MerR-type_HTH_dom"/>
</dbReference>
<protein>
    <submittedName>
        <fullName evidence="3">MerR family transcriptional regulator</fullName>
    </submittedName>
</protein>
<dbReference type="CDD" id="cd01107">
    <property type="entry name" value="HTH_BmrR"/>
    <property type="match status" value="1"/>
</dbReference>
<feature type="domain" description="HTH merR-type" evidence="2">
    <location>
        <begin position="1"/>
        <end position="71"/>
    </location>
</feature>
<dbReference type="Gene3D" id="1.10.1660.10">
    <property type="match status" value="1"/>
</dbReference>
<evidence type="ECO:0000256" key="1">
    <source>
        <dbReference type="ARBA" id="ARBA00023125"/>
    </source>
</evidence>
<dbReference type="Pfam" id="PF13411">
    <property type="entry name" value="MerR_1"/>
    <property type="match status" value="1"/>
</dbReference>